<evidence type="ECO:0000313" key="5">
    <source>
        <dbReference type="EMBL" id="KAL1493814.1"/>
    </source>
</evidence>
<evidence type="ECO:0000313" key="6">
    <source>
        <dbReference type="Proteomes" id="UP001566132"/>
    </source>
</evidence>
<sequence>MANRIICYVCGASSSPRAMVRLFVLANEQKQEIAVRRRANLNRPPQIISDIDRICFNCNKSINSEIQDVANDPDCLRLNVLHQTDSSSCLFCNRVEDTSRFSIHCRVKIFVARNIFVPDSCRCCDHHLDADGYVPQNLLDELMFINRPYLPAGKQLQQFLGALRQEAQQNDPSFGDESTFSDDEFSAISPISRDQFQDLYIHCVPVSVQEGNVHKNRNISKKNLLTFLCKMKQGLSDDLLRVIFKYSCRQAVHRAISLVRRSLMLDFVPHNLGLASITRAQYIERHVTSFSNELYNPSPENPVAIMIIDGTYAHLEKSSNFQSLRQSFSMHKHDHLIKPALVVAPDGFILDIHGPYYSDSSNNDAAMLRNQLENGMGLREWLNDGDIIIVDRGYRDVLPFLDNLGIEYKMPALLQQGQRQLNTEEANDSRLVTKTRWIVEARNGHIKSVFKFFKGKISIVHAENLGDFYRIAVALLNKYRKPIVMSGADLELARKMLVRSRTPNVLQARLEVDHALRTRHAGWVRLTADHAPRFPYLDLDYLKDLTLGVYQLNLAPAYIQDKLQREDLEVFEFDEFLNEPGLIRCRIYSRFRNATKYEVWIGYWLEDVDEEVAEQDGGDVFAGPISGYYCTCKSGTRTLGTCAHIASILWFLGYARHQQRIKYPRTTLLERTIDIRQRF</sequence>
<dbReference type="EMBL" id="JBDJPC010000007">
    <property type="protein sequence ID" value="KAL1493814.1"/>
    <property type="molecule type" value="Genomic_DNA"/>
</dbReference>
<dbReference type="Proteomes" id="UP001566132">
    <property type="component" value="Unassembled WGS sequence"/>
</dbReference>
<comment type="caution">
    <text evidence="5">The sequence shown here is derived from an EMBL/GenBank/DDBJ whole genome shotgun (WGS) entry which is preliminary data.</text>
</comment>
<dbReference type="GO" id="GO:0008270">
    <property type="term" value="F:zinc ion binding"/>
    <property type="evidence" value="ECO:0007669"/>
    <property type="project" value="UniProtKB-KW"/>
</dbReference>
<dbReference type="InterPro" id="IPR027806">
    <property type="entry name" value="HARBI1_dom"/>
</dbReference>
<evidence type="ECO:0000256" key="2">
    <source>
        <dbReference type="ARBA" id="ARBA00022723"/>
    </source>
</evidence>
<keyword evidence="2" id="KW-0479">Metal-binding</keyword>
<proteinExistence type="predicted"/>
<dbReference type="AlphaFoldDB" id="A0ABD1EGI8"/>
<protein>
    <recommendedName>
        <fullName evidence="4">SWIM-type domain-containing protein</fullName>
    </recommendedName>
</protein>
<evidence type="ECO:0000259" key="4">
    <source>
        <dbReference type="PROSITE" id="PS50966"/>
    </source>
</evidence>
<comment type="cofactor">
    <cofactor evidence="1">
        <name>a divalent metal cation</name>
        <dbReference type="ChEBI" id="CHEBI:60240"/>
    </cofactor>
</comment>
<name>A0ABD1EGI8_HYPHA</name>
<dbReference type="InterPro" id="IPR007527">
    <property type="entry name" value="Znf_SWIM"/>
</dbReference>
<evidence type="ECO:0000256" key="1">
    <source>
        <dbReference type="ARBA" id="ARBA00001968"/>
    </source>
</evidence>
<evidence type="ECO:0000256" key="3">
    <source>
        <dbReference type="PROSITE-ProRule" id="PRU00325"/>
    </source>
</evidence>
<accession>A0ABD1EGI8</accession>
<reference evidence="5 6" key="1">
    <citation type="submission" date="2024-05" db="EMBL/GenBank/DDBJ databases">
        <title>Genetic variation in Jamaican populations of the coffee berry borer (Hypothenemus hampei).</title>
        <authorList>
            <person name="Errbii M."/>
            <person name="Myrie A."/>
        </authorList>
    </citation>
    <scope>NUCLEOTIDE SEQUENCE [LARGE SCALE GENOMIC DNA]</scope>
    <source>
        <strain evidence="5">JA-Hopewell-2020-01-JO</strain>
        <tissue evidence="5">Whole body</tissue>
    </source>
</reference>
<dbReference type="PROSITE" id="PS50966">
    <property type="entry name" value="ZF_SWIM"/>
    <property type="match status" value="1"/>
</dbReference>
<keyword evidence="3" id="KW-0863">Zinc-finger</keyword>
<dbReference type="PANTHER" id="PTHR23080">
    <property type="entry name" value="THAP DOMAIN PROTEIN"/>
    <property type="match status" value="1"/>
</dbReference>
<keyword evidence="3" id="KW-0862">Zinc</keyword>
<dbReference type="Pfam" id="PF13359">
    <property type="entry name" value="DDE_Tnp_4"/>
    <property type="match status" value="1"/>
</dbReference>
<gene>
    <name evidence="5" type="ORF">ABEB36_009500</name>
</gene>
<feature type="domain" description="SWIM-type" evidence="4">
    <location>
        <begin position="621"/>
        <end position="653"/>
    </location>
</feature>
<keyword evidence="6" id="KW-1185">Reference proteome</keyword>
<organism evidence="5 6">
    <name type="scientific">Hypothenemus hampei</name>
    <name type="common">Coffee berry borer</name>
    <dbReference type="NCBI Taxonomy" id="57062"/>
    <lineage>
        <taxon>Eukaryota</taxon>
        <taxon>Metazoa</taxon>
        <taxon>Ecdysozoa</taxon>
        <taxon>Arthropoda</taxon>
        <taxon>Hexapoda</taxon>
        <taxon>Insecta</taxon>
        <taxon>Pterygota</taxon>
        <taxon>Neoptera</taxon>
        <taxon>Endopterygota</taxon>
        <taxon>Coleoptera</taxon>
        <taxon>Polyphaga</taxon>
        <taxon>Cucujiformia</taxon>
        <taxon>Curculionidae</taxon>
        <taxon>Scolytinae</taxon>
        <taxon>Hypothenemus</taxon>
    </lineage>
</organism>